<reference evidence="1 2" key="1">
    <citation type="submission" date="2015-01" db="EMBL/GenBank/DDBJ databases">
        <title>Evolution of Trichinella species and genotypes.</title>
        <authorList>
            <person name="Korhonen P.K."/>
            <person name="Edoardo P."/>
            <person name="Giuseppe L.R."/>
            <person name="Gasser R.B."/>
        </authorList>
    </citation>
    <scope>NUCLEOTIDE SEQUENCE [LARGE SCALE GENOMIC DNA]</scope>
    <source>
        <strain evidence="1">ISS37</strain>
    </source>
</reference>
<keyword evidence="2" id="KW-1185">Reference proteome</keyword>
<protein>
    <submittedName>
        <fullName evidence="1">Uncharacterized protein</fullName>
    </submittedName>
</protein>
<organism evidence="1 2">
    <name type="scientific">Trichinella nelsoni</name>
    <dbReference type="NCBI Taxonomy" id="6336"/>
    <lineage>
        <taxon>Eukaryota</taxon>
        <taxon>Metazoa</taxon>
        <taxon>Ecdysozoa</taxon>
        <taxon>Nematoda</taxon>
        <taxon>Enoplea</taxon>
        <taxon>Dorylaimia</taxon>
        <taxon>Trichinellida</taxon>
        <taxon>Trichinellidae</taxon>
        <taxon>Trichinella</taxon>
    </lineage>
</organism>
<evidence type="ECO:0000313" key="1">
    <source>
        <dbReference type="EMBL" id="KRX11413.1"/>
    </source>
</evidence>
<evidence type="ECO:0000313" key="2">
    <source>
        <dbReference type="Proteomes" id="UP000054630"/>
    </source>
</evidence>
<sequence>MDQYRHYWKTSKDKRSPYPHTQIQMHIKNILKNVIEDE</sequence>
<name>A0A0V0RAX7_9BILA</name>
<dbReference type="Proteomes" id="UP000054630">
    <property type="component" value="Unassembled WGS sequence"/>
</dbReference>
<dbReference type="EMBL" id="JYDL01002290">
    <property type="protein sequence ID" value="KRX11413.1"/>
    <property type="molecule type" value="Genomic_DNA"/>
</dbReference>
<comment type="caution">
    <text evidence="1">The sequence shown here is derived from an EMBL/GenBank/DDBJ whole genome shotgun (WGS) entry which is preliminary data.</text>
</comment>
<proteinExistence type="predicted"/>
<dbReference type="AlphaFoldDB" id="A0A0V0RAX7"/>
<accession>A0A0V0RAX7</accession>
<gene>
    <name evidence="1" type="ORF">T07_2722</name>
</gene>